<evidence type="ECO:0000313" key="3">
    <source>
        <dbReference type="Proteomes" id="UP000050949"/>
    </source>
</evidence>
<name>A0A0R1X4R2_9LACO</name>
<feature type="domain" description="AAA" evidence="1">
    <location>
        <begin position="22"/>
        <end position="201"/>
    </location>
</feature>
<protein>
    <submittedName>
        <fullName evidence="2">Chromosome partitioning protein parA</fullName>
    </submittedName>
</protein>
<evidence type="ECO:0000259" key="1">
    <source>
        <dbReference type="Pfam" id="PF13614"/>
    </source>
</evidence>
<dbReference type="InterPro" id="IPR050678">
    <property type="entry name" value="DNA_Partitioning_ATPase"/>
</dbReference>
<organism evidence="2 3">
    <name type="scientific">Schleiferilactobacillus harbinensis DSM 16991</name>
    <dbReference type="NCBI Taxonomy" id="1122147"/>
    <lineage>
        <taxon>Bacteria</taxon>
        <taxon>Bacillati</taxon>
        <taxon>Bacillota</taxon>
        <taxon>Bacilli</taxon>
        <taxon>Lactobacillales</taxon>
        <taxon>Lactobacillaceae</taxon>
        <taxon>Schleiferilactobacillus</taxon>
    </lineage>
</organism>
<dbReference type="AlphaFoldDB" id="A0A0R1X4R2"/>
<accession>A0A0R1X4R2</accession>
<reference evidence="2 3" key="1">
    <citation type="journal article" date="2015" name="Genome Announc.">
        <title>Expanding the biotechnology potential of lactobacilli through comparative genomics of 213 strains and associated genera.</title>
        <authorList>
            <person name="Sun Z."/>
            <person name="Harris H.M."/>
            <person name="McCann A."/>
            <person name="Guo C."/>
            <person name="Argimon S."/>
            <person name="Zhang W."/>
            <person name="Yang X."/>
            <person name="Jeffery I.B."/>
            <person name="Cooney J.C."/>
            <person name="Kagawa T.F."/>
            <person name="Liu W."/>
            <person name="Song Y."/>
            <person name="Salvetti E."/>
            <person name="Wrobel A."/>
            <person name="Rasinkangas P."/>
            <person name="Parkhill J."/>
            <person name="Rea M.C."/>
            <person name="O'Sullivan O."/>
            <person name="Ritari J."/>
            <person name="Douillard F.P."/>
            <person name="Paul Ross R."/>
            <person name="Yang R."/>
            <person name="Briner A.E."/>
            <person name="Felis G.E."/>
            <person name="de Vos W.M."/>
            <person name="Barrangou R."/>
            <person name="Klaenhammer T.R."/>
            <person name="Caufield P.W."/>
            <person name="Cui Y."/>
            <person name="Zhang H."/>
            <person name="O'Toole P.W."/>
        </authorList>
    </citation>
    <scope>NUCLEOTIDE SEQUENCE [LARGE SCALE GENOMIC DNA]</scope>
    <source>
        <strain evidence="2 3">DSM 16991</strain>
    </source>
</reference>
<dbReference type="PATRIC" id="fig|1122147.4.peg.1141"/>
<dbReference type="Pfam" id="PF13614">
    <property type="entry name" value="AAA_31"/>
    <property type="match status" value="1"/>
</dbReference>
<dbReference type="CDD" id="cd02042">
    <property type="entry name" value="ParAB_family"/>
    <property type="match status" value="1"/>
</dbReference>
<dbReference type="InterPro" id="IPR025669">
    <property type="entry name" value="AAA_dom"/>
</dbReference>
<dbReference type="PANTHER" id="PTHR13696:SF99">
    <property type="entry name" value="COBYRINIC ACID AC-DIAMIDE SYNTHASE"/>
    <property type="match status" value="1"/>
</dbReference>
<evidence type="ECO:0000313" key="2">
    <source>
        <dbReference type="EMBL" id="KRM25166.1"/>
    </source>
</evidence>
<dbReference type="Proteomes" id="UP000050949">
    <property type="component" value="Unassembled WGS sequence"/>
</dbReference>
<dbReference type="eggNOG" id="COG1192">
    <property type="taxonomic scope" value="Bacteria"/>
</dbReference>
<proteinExistence type="predicted"/>
<comment type="caution">
    <text evidence="2">The sequence shown here is derived from an EMBL/GenBank/DDBJ whole genome shotgun (WGS) entry which is preliminary data.</text>
</comment>
<dbReference type="InterPro" id="IPR027417">
    <property type="entry name" value="P-loop_NTPase"/>
</dbReference>
<dbReference type="RefSeq" id="WP_051225422.1">
    <property type="nucleotide sequence ID" value="NZ_AUEH01000046.1"/>
</dbReference>
<dbReference type="SUPFAM" id="SSF52540">
    <property type="entry name" value="P-loop containing nucleoside triphosphate hydrolases"/>
    <property type="match status" value="1"/>
</dbReference>
<gene>
    <name evidence="2" type="ORF">FC91_GL001104</name>
</gene>
<dbReference type="Gene3D" id="3.40.50.300">
    <property type="entry name" value="P-loop containing nucleotide triphosphate hydrolases"/>
    <property type="match status" value="1"/>
</dbReference>
<dbReference type="PANTHER" id="PTHR13696">
    <property type="entry name" value="P-LOOP CONTAINING NUCLEOSIDE TRIPHOSPHATE HYDROLASE"/>
    <property type="match status" value="1"/>
</dbReference>
<sequence length="302" mass="33566">MDENTTDTPAIAPKRSLKRPLTITVANNKGGAGKSTITRYLSFNVALRGYKTLIIDEDPSANTTKSMIITKARHDEEPYTMGKTMMAGVRDGSLTDLVVPIIPNLYLIPSHIDFASLPVYLSKQYGVAEPGDPDYQDVEGHKVAVIKNLLEPLKKDFDFIFIDTPPTTSSDFTRSAVFASDYVIIAFQTQADSFDGAIQFIDGDLSELVHVFKANTDVLGVLPNQFAPSGTIDETVLNDARQRFGKQNLFEHILPYKKRVQSAPRIGITREGYWNSDLFKTAIDPLTDDFFHRLDLVGELND</sequence>
<dbReference type="EMBL" id="AZFW01000126">
    <property type="protein sequence ID" value="KRM25166.1"/>
    <property type="molecule type" value="Genomic_DNA"/>
</dbReference>